<keyword evidence="5 6" id="KW-0472">Membrane</keyword>
<evidence type="ECO:0008006" key="9">
    <source>
        <dbReference type="Google" id="ProtNLM"/>
    </source>
</evidence>
<dbReference type="Pfam" id="PF01679">
    <property type="entry name" value="Pmp3"/>
    <property type="match status" value="1"/>
</dbReference>
<gene>
    <name evidence="7" type="ORF">ASPTUDRAFT_49802</name>
</gene>
<dbReference type="EMBL" id="KV878178">
    <property type="protein sequence ID" value="OJI88891.1"/>
    <property type="molecule type" value="Genomic_DNA"/>
</dbReference>
<organism evidence="7 8">
    <name type="scientific">Aspergillus tubingensis (strain CBS 134.48)</name>
    <dbReference type="NCBI Taxonomy" id="767770"/>
    <lineage>
        <taxon>Eukaryota</taxon>
        <taxon>Fungi</taxon>
        <taxon>Dikarya</taxon>
        <taxon>Ascomycota</taxon>
        <taxon>Pezizomycotina</taxon>
        <taxon>Eurotiomycetes</taxon>
        <taxon>Eurotiomycetidae</taxon>
        <taxon>Eurotiales</taxon>
        <taxon>Aspergillaceae</taxon>
        <taxon>Aspergillus</taxon>
        <taxon>Aspergillus subgen. Circumdati</taxon>
    </lineage>
</organism>
<dbReference type="PROSITE" id="PS01309">
    <property type="entry name" value="UPF0057"/>
    <property type="match status" value="1"/>
</dbReference>
<dbReference type="PANTHER" id="PTHR21659">
    <property type="entry name" value="HYDROPHOBIC PROTEIN RCI2 LOW TEMPERATURE AND SALT RESPONSIVE PROTEIN LTI6 -RELATED"/>
    <property type="match status" value="1"/>
</dbReference>
<dbReference type="VEuPathDB" id="FungiDB:ASPTUDRAFT_49802"/>
<dbReference type="Proteomes" id="UP000184304">
    <property type="component" value="Unassembled WGS sequence"/>
</dbReference>
<feature type="transmembrane region" description="Helical" evidence="6">
    <location>
        <begin position="7"/>
        <end position="25"/>
    </location>
</feature>
<comment type="subcellular location">
    <subcellularLocation>
        <location evidence="1">Membrane</location>
    </subcellularLocation>
</comment>
<evidence type="ECO:0000256" key="2">
    <source>
        <dbReference type="ARBA" id="ARBA00009530"/>
    </source>
</evidence>
<evidence type="ECO:0000256" key="4">
    <source>
        <dbReference type="ARBA" id="ARBA00022989"/>
    </source>
</evidence>
<dbReference type="STRING" id="767770.A0A1L9NI14"/>
<evidence type="ECO:0000256" key="6">
    <source>
        <dbReference type="SAM" id="Phobius"/>
    </source>
</evidence>
<keyword evidence="8" id="KW-1185">Reference proteome</keyword>
<dbReference type="PANTHER" id="PTHR21659:SF42">
    <property type="entry name" value="UPF0057 MEMBRANE PROTEIN ZK632.10-RELATED"/>
    <property type="match status" value="1"/>
</dbReference>
<evidence type="ECO:0000256" key="5">
    <source>
        <dbReference type="ARBA" id="ARBA00023136"/>
    </source>
</evidence>
<evidence type="ECO:0000256" key="1">
    <source>
        <dbReference type="ARBA" id="ARBA00004370"/>
    </source>
</evidence>
<comment type="similarity">
    <text evidence="2">Belongs to the UPF0057 (PMP3) family.</text>
</comment>
<dbReference type="InterPro" id="IPR000612">
    <property type="entry name" value="PMP3"/>
</dbReference>
<sequence>MPGKVGCCEIIIAFFLPFVGVFMRTGCSCDLLINICLCILGWVPGVIHAYYILANK</sequence>
<reference evidence="8" key="1">
    <citation type="journal article" date="2017" name="Genome Biol.">
        <title>Comparative genomics reveals high biological diversity and specific adaptations in the industrially and medically important fungal genus Aspergillus.</title>
        <authorList>
            <person name="de Vries R.P."/>
            <person name="Riley R."/>
            <person name="Wiebenga A."/>
            <person name="Aguilar-Osorio G."/>
            <person name="Amillis S."/>
            <person name="Uchima C.A."/>
            <person name="Anderluh G."/>
            <person name="Asadollahi M."/>
            <person name="Askin M."/>
            <person name="Barry K."/>
            <person name="Battaglia E."/>
            <person name="Bayram O."/>
            <person name="Benocci T."/>
            <person name="Braus-Stromeyer S.A."/>
            <person name="Caldana C."/>
            <person name="Canovas D."/>
            <person name="Cerqueira G.C."/>
            <person name="Chen F."/>
            <person name="Chen W."/>
            <person name="Choi C."/>
            <person name="Clum A."/>
            <person name="Dos Santos R.A."/>
            <person name="Damasio A.R."/>
            <person name="Diallinas G."/>
            <person name="Emri T."/>
            <person name="Fekete E."/>
            <person name="Flipphi M."/>
            <person name="Freyberg S."/>
            <person name="Gallo A."/>
            <person name="Gournas C."/>
            <person name="Habgood R."/>
            <person name="Hainaut M."/>
            <person name="Harispe M.L."/>
            <person name="Henrissat B."/>
            <person name="Hilden K.S."/>
            <person name="Hope R."/>
            <person name="Hossain A."/>
            <person name="Karabika E."/>
            <person name="Karaffa L."/>
            <person name="Karanyi Z."/>
            <person name="Krasevec N."/>
            <person name="Kuo A."/>
            <person name="Kusch H."/>
            <person name="LaButti K."/>
            <person name="Lagendijk E.L."/>
            <person name="Lapidus A."/>
            <person name="Levasseur A."/>
            <person name="Lindquist E."/>
            <person name="Lipzen A."/>
            <person name="Logrieco A.F."/>
            <person name="MacCabe A."/>
            <person name="Maekelae M.R."/>
            <person name="Malavazi I."/>
            <person name="Melin P."/>
            <person name="Meyer V."/>
            <person name="Mielnichuk N."/>
            <person name="Miskei M."/>
            <person name="Molnar A.P."/>
            <person name="Mule G."/>
            <person name="Ngan C.Y."/>
            <person name="Orejas M."/>
            <person name="Orosz E."/>
            <person name="Ouedraogo J.P."/>
            <person name="Overkamp K.M."/>
            <person name="Park H.-S."/>
            <person name="Perrone G."/>
            <person name="Piumi F."/>
            <person name="Punt P.J."/>
            <person name="Ram A.F."/>
            <person name="Ramon A."/>
            <person name="Rauscher S."/>
            <person name="Record E."/>
            <person name="Riano-Pachon D.M."/>
            <person name="Robert V."/>
            <person name="Roehrig J."/>
            <person name="Ruller R."/>
            <person name="Salamov A."/>
            <person name="Salih N.S."/>
            <person name="Samson R.A."/>
            <person name="Sandor E."/>
            <person name="Sanguinetti M."/>
            <person name="Schuetze T."/>
            <person name="Sepcic K."/>
            <person name="Shelest E."/>
            <person name="Sherlock G."/>
            <person name="Sophianopoulou V."/>
            <person name="Squina F.M."/>
            <person name="Sun H."/>
            <person name="Susca A."/>
            <person name="Todd R.B."/>
            <person name="Tsang A."/>
            <person name="Unkles S.E."/>
            <person name="van de Wiele N."/>
            <person name="van Rossen-Uffink D."/>
            <person name="Oliveira J.V."/>
            <person name="Vesth T.C."/>
            <person name="Visser J."/>
            <person name="Yu J.-H."/>
            <person name="Zhou M."/>
            <person name="Andersen M.R."/>
            <person name="Archer D.B."/>
            <person name="Baker S.E."/>
            <person name="Benoit I."/>
            <person name="Brakhage A.A."/>
            <person name="Braus G.H."/>
            <person name="Fischer R."/>
            <person name="Frisvad J.C."/>
            <person name="Goldman G.H."/>
            <person name="Houbraken J."/>
            <person name="Oakley B."/>
            <person name="Pocsi I."/>
            <person name="Scazzocchio C."/>
            <person name="Seiboth B."/>
            <person name="vanKuyk P.A."/>
            <person name="Wortman J."/>
            <person name="Dyer P.S."/>
            <person name="Grigoriev I.V."/>
        </authorList>
    </citation>
    <scope>NUCLEOTIDE SEQUENCE [LARGE SCALE GENOMIC DNA]</scope>
    <source>
        <strain evidence="8">CBS 134.48</strain>
    </source>
</reference>
<dbReference type="GO" id="GO:0016020">
    <property type="term" value="C:membrane"/>
    <property type="evidence" value="ECO:0007669"/>
    <property type="project" value="UniProtKB-SubCell"/>
</dbReference>
<feature type="transmembrane region" description="Helical" evidence="6">
    <location>
        <begin position="31"/>
        <end position="53"/>
    </location>
</feature>
<dbReference type="OMA" id="ACFIICW"/>
<keyword evidence="3 6" id="KW-0812">Transmembrane</keyword>
<dbReference type="AlphaFoldDB" id="A0A1L9NI14"/>
<name>A0A1L9NI14_ASPTC</name>
<evidence type="ECO:0000313" key="8">
    <source>
        <dbReference type="Proteomes" id="UP000184304"/>
    </source>
</evidence>
<accession>A0A1L9NI14</accession>
<protein>
    <recommendedName>
        <fullName evidence="9">Plasma membrane proteolipid 3</fullName>
    </recommendedName>
</protein>
<keyword evidence="4 6" id="KW-1133">Transmembrane helix</keyword>
<proteinExistence type="inferred from homology"/>
<evidence type="ECO:0000256" key="3">
    <source>
        <dbReference type="ARBA" id="ARBA00022692"/>
    </source>
</evidence>
<evidence type="ECO:0000313" key="7">
    <source>
        <dbReference type="EMBL" id="OJI88891.1"/>
    </source>
</evidence>